<keyword evidence="4" id="KW-1185">Reference proteome</keyword>
<feature type="transmembrane region" description="Helical" evidence="1">
    <location>
        <begin position="42"/>
        <end position="63"/>
    </location>
</feature>
<organism evidence="3 4">
    <name type="scientific">Owenia fusiformis</name>
    <name type="common">Polychaete worm</name>
    <dbReference type="NCBI Taxonomy" id="6347"/>
    <lineage>
        <taxon>Eukaryota</taxon>
        <taxon>Metazoa</taxon>
        <taxon>Spiralia</taxon>
        <taxon>Lophotrochozoa</taxon>
        <taxon>Annelida</taxon>
        <taxon>Polychaeta</taxon>
        <taxon>Sedentaria</taxon>
        <taxon>Canalipalpata</taxon>
        <taxon>Sabellida</taxon>
        <taxon>Oweniida</taxon>
        <taxon>Oweniidae</taxon>
        <taxon>Owenia</taxon>
    </lineage>
</organism>
<evidence type="ECO:0000256" key="1">
    <source>
        <dbReference type="SAM" id="Phobius"/>
    </source>
</evidence>
<feature type="transmembrane region" description="Helical" evidence="1">
    <location>
        <begin position="254"/>
        <end position="279"/>
    </location>
</feature>
<keyword evidence="2" id="KW-0732">Signal</keyword>
<dbReference type="Proteomes" id="UP000749559">
    <property type="component" value="Unassembled WGS sequence"/>
</dbReference>
<reference evidence="3" key="1">
    <citation type="submission" date="2022-03" db="EMBL/GenBank/DDBJ databases">
        <authorList>
            <person name="Martin C."/>
        </authorList>
    </citation>
    <scope>NUCLEOTIDE SEQUENCE</scope>
</reference>
<protein>
    <submittedName>
        <fullName evidence="3">Uncharacterized protein</fullName>
    </submittedName>
</protein>
<evidence type="ECO:0000256" key="2">
    <source>
        <dbReference type="SAM" id="SignalP"/>
    </source>
</evidence>
<dbReference type="Gene3D" id="3.30.460.90">
    <property type="match status" value="1"/>
</dbReference>
<dbReference type="EMBL" id="CAIIXF020000003">
    <property type="protein sequence ID" value="CAH1779276.1"/>
    <property type="molecule type" value="Genomic_DNA"/>
</dbReference>
<keyword evidence="1" id="KW-0472">Membrane</keyword>
<feature type="transmembrane region" description="Helical" evidence="1">
    <location>
        <begin position="70"/>
        <end position="93"/>
    </location>
</feature>
<keyword evidence="1" id="KW-1133">Transmembrane helix</keyword>
<gene>
    <name evidence="3" type="ORF">OFUS_LOCUS6102</name>
</gene>
<keyword evidence="1" id="KW-0812">Transmembrane</keyword>
<evidence type="ECO:0000313" key="4">
    <source>
        <dbReference type="Proteomes" id="UP000749559"/>
    </source>
</evidence>
<feature type="non-terminal residue" evidence="3">
    <location>
        <position position="1"/>
    </location>
</feature>
<proteinExistence type="predicted"/>
<feature type="signal peptide" evidence="2">
    <location>
        <begin position="1"/>
        <end position="18"/>
    </location>
</feature>
<evidence type="ECO:0000313" key="3">
    <source>
        <dbReference type="EMBL" id="CAH1779276.1"/>
    </source>
</evidence>
<comment type="caution">
    <text evidence="3">The sequence shown here is derived from an EMBL/GenBank/DDBJ whole genome shotgun (WGS) entry which is preliminary data.</text>
</comment>
<accession>A0A8S4NEQ9</accession>
<dbReference type="OrthoDB" id="6054650at2759"/>
<feature type="chain" id="PRO_5035736709" evidence="2">
    <location>
        <begin position="19"/>
        <end position="405"/>
    </location>
</feature>
<dbReference type="AlphaFoldDB" id="A0A8S4NEQ9"/>
<name>A0A8S4NEQ9_OWEFU</name>
<sequence length="405" mass="47643">NNMLLLLVLIFLLQFIWKKICCHRRHHHRPRILHHLHQSSNGIRPVVPVAFVLRLFCLILFYYYCTKYLLYIFVAWILCALILKVLPVIPHIAKLWLDFKNGYKPVSFSLSLDEDYRLSEWIKDFFNKSNFKERYSENELEEHEAFVMGFVKRLCDKLGKLYPAFKVKIVPSGSYYDRTKVIEPDEFDYKLVFTNVQGFKTHRTVFSSNMKKLFMNDEQFLRTINDSKHPLFKKSRMDTLHSFLTFLQHILIDFPLFIVAIPVEVFVLTFICVCIWRVFIKKFFNHMETIDVLCAVLDAVNVCIRRSKELSCDLIYVARKAVIHGPCVSLAIKAPLCDTLIDLGFCFKQPHSQTVDASYLVLPTPYEDWTLTRLSLNSIDTMSLNHKMIFMVLKCIAKRTPTLMI</sequence>